<name>A0AAU7CLX1_9BACT</name>
<evidence type="ECO:0000313" key="2">
    <source>
        <dbReference type="EMBL" id="XBH06299.1"/>
    </source>
</evidence>
<dbReference type="AlphaFoldDB" id="A0AAU7CLX1"/>
<organism evidence="2">
    <name type="scientific">Singulisphaera sp. Ch08</name>
    <dbReference type="NCBI Taxonomy" id="3120278"/>
    <lineage>
        <taxon>Bacteria</taxon>
        <taxon>Pseudomonadati</taxon>
        <taxon>Planctomycetota</taxon>
        <taxon>Planctomycetia</taxon>
        <taxon>Isosphaerales</taxon>
        <taxon>Isosphaeraceae</taxon>
        <taxon>Singulisphaera</taxon>
    </lineage>
</organism>
<feature type="region of interest" description="Disordered" evidence="1">
    <location>
        <begin position="559"/>
        <end position="608"/>
    </location>
</feature>
<dbReference type="SUPFAM" id="SSF52540">
    <property type="entry name" value="P-loop containing nucleoside triphosphate hydrolases"/>
    <property type="match status" value="1"/>
</dbReference>
<reference evidence="2" key="1">
    <citation type="submission" date="2024-05" db="EMBL/GenBank/DDBJ databases">
        <title>Planctomycetes of the genus Singulisphaera possess chitinolytic capabilities.</title>
        <authorList>
            <person name="Ivanova A."/>
        </authorList>
    </citation>
    <scope>NUCLEOTIDE SEQUENCE</scope>
    <source>
        <strain evidence="2">Ch08T</strain>
    </source>
</reference>
<protein>
    <recommendedName>
        <fullName evidence="3">ATP-binding protein</fullName>
    </recommendedName>
</protein>
<proteinExistence type="predicted"/>
<gene>
    <name evidence="2" type="ORF">V5E97_09750</name>
</gene>
<sequence length="671" mass="73504">MDEIRLDLTAIPSERKGFFVVTAKIGNETIHVDQIEIIKSQERDRFVVDLAKLRPGLEDSGAADRLAQLAGELAIARASQPEPETQARALLRLAEGAELFHTADGRTYASIPVDSHREVHLIRSTSFRRWLVRAFYEERESPPSTEAMQSTLGVLEAKAQFDGPTQAVWVRVANIPNPADPDDPSYFLDLGDEAWRAVKISRAGWELVNDPPVRFRRPKGMMALPEPVGGGSLDELRGFTNLASDHDWYLFVACLSAALRPHGPYPIVAINGEQGSAKSTFTRVSRKLIDPNATLLRCEPKEVRDLMIAATNAWVVTLDNLSSLHVWLADSLCRLATGGGFATRVLYEDAEEMLFDAMRPVLLNGIEDVATRPDLLDRSVVLSLPTIPEEKRREEGPFWRAFDEAHPRILGALLNAVAGGLRRLPSVELKKLPRMADFARWGEAVGRGLGWTNGAFLAAYEVNRSSANDQALEASPVAPAVIALMERTPHLETTAGELLQELAELAGERVAKAKDWPSSARGLSGAIRRVMPVLRRAGIDVSFRSEKGGKRRRLILLERTSEKSGSEPSQPSPPSQTFVNSNGTLVWDNDLHPGLDGDGRGDGCPLPETVDRLLAMNRATQPSPSQNCPNSLTPLELELIAAGPVDGQDGWDGQHPVLSPTPNGDRVEELL</sequence>
<feature type="region of interest" description="Disordered" evidence="1">
    <location>
        <begin position="644"/>
        <end position="671"/>
    </location>
</feature>
<dbReference type="InterPro" id="IPR027417">
    <property type="entry name" value="P-loop_NTPase"/>
</dbReference>
<evidence type="ECO:0008006" key="3">
    <source>
        <dbReference type="Google" id="ProtNLM"/>
    </source>
</evidence>
<dbReference type="EMBL" id="CP155447">
    <property type="protein sequence ID" value="XBH06299.1"/>
    <property type="molecule type" value="Genomic_DNA"/>
</dbReference>
<dbReference type="RefSeq" id="WP_406699150.1">
    <property type="nucleotide sequence ID" value="NZ_CP155447.1"/>
</dbReference>
<accession>A0AAU7CLX1</accession>
<evidence type="ECO:0000256" key="1">
    <source>
        <dbReference type="SAM" id="MobiDB-lite"/>
    </source>
</evidence>
<feature type="compositionally biased region" description="Basic and acidic residues" evidence="1">
    <location>
        <begin position="589"/>
        <end position="601"/>
    </location>
</feature>